<proteinExistence type="predicted"/>
<dbReference type="SUPFAM" id="SSF69047">
    <property type="entry name" value="Hypothetical protein YjbJ"/>
    <property type="match status" value="1"/>
</dbReference>
<name>A0A9W8DKW6_9FUNG</name>
<evidence type="ECO:0000313" key="2">
    <source>
        <dbReference type="EMBL" id="KAJ1905552.1"/>
    </source>
</evidence>
<sequence length="289" mass="29608">MSSFTGKINEAIGKFESAIGHAMGSESMEVQGESNVCVGQAEQELSHTADSQKKAVDEATQSAVGQAKDVASAKQGDTQHVLSEAAQQTHQVATGMTNEMKQDVGHTAGQAREAVSQATEHTKQVSADKLGQAKDAVGDQQGEASTGVAGPTYAEAVTAGDGGESTADRSAMPTTGGGLTEKVKQAAMDIKDRTLGMMRHTKDTAATEVAGPIKDHAADVEASAKDKPAETAEQTKPPSAGADQGDSEPPETMTTTTAVAGPETVNEALPSSEVTTRDDDPQQMSGGKP</sequence>
<gene>
    <name evidence="2" type="ORF">IWQ60_012261</name>
</gene>
<reference evidence="2" key="1">
    <citation type="submission" date="2022-07" db="EMBL/GenBank/DDBJ databases">
        <title>Phylogenomic reconstructions and comparative analyses of Kickxellomycotina fungi.</title>
        <authorList>
            <person name="Reynolds N.K."/>
            <person name="Stajich J.E."/>
            <person name="Barry K."/>
            <person name="Grigoriev I.V."/>
            <person name="Crous P."/>
            <person name="Smith M.E."/>
        </authorList>
    </citation>
    <scope>NUCLEOTIDE SEQUENCE</scope>
    <source>
        <strain evidence="2">RSA 861</strain>
    </source>
</reference>
<dbReference type="AlphaFoldDB" id="A0A9W8DKW6"/>
<evidence type="ECO:0000313" key="3">
    <source>
        <dbReference type="Proteomes" id="UP001150569"/>
    </source>
</evidence>
<feature type="compositionally biased region" description="Basic and acidic residues" evidence="1">
    <location>
        <begin position="181"/>
        <end position="205"/>
    </location>
</feature>
<dbReference type="InterPro" id="IPR036629">
    <property type="entry name" value="YjbJ_sf"/>
</dbReference>
<accession>A0A9W8DKW6</accession>
<feature type="region of interest" description="Disordered" evidence="1">
    <location>
        <begin position="25"/>
        <end position="78"/>
    </location>
</feature>
<comment type="caution">
    <text evidence="2">The sequence shown here is derived from an EMBL/GenBank/DDBJ whole genome shotgun (WGS) entry which is preliminary data.</text>
</comment>
<dbReference type="Proteomes" id="UP001150569">
    <property type="component" value="Unassembled WGS sequence"/>
</dbReference>
<dbReference type="EMBL" id="JANBPT010001721">
    <property type="protein sequence ID" value="KAJ1905552.1"/>
    <property type="molecule type" value="Genomic_DNA"/>
</dbReference>
<feature type="compositionally biased region" description="Basic and acidic residues" evidence="1">
    <location>
        <begin position="213"/>
        <end position="230"/>
    </location>
</feature>
<protein>
    <submittedName>
        <fullName evidence="2">Uncharacterized protein</fullName>
    </submittedName>
</protein>
<feature type="compositionally biased region" description="Basic and acidic residues" evidence="1">
    <location>
        <begin position="44"/>
        <end position="57"/>
    </location>
</feature>
<evidence type="ECO:0000256" key="1">
    <source>
        <dbReference type="SAM" id="MobiDB-lite"/>
    </source>
</evidence>
<organism evidence="2 3">
    <name type="scientific">Tieghemiomyces parasiticus</name>
    <dbReference type="NCBI Taxonomy" id="78921"/>
    <lineage>
        <taxon>Eukaryota</taxon>
        <taxon>Fungi</taxon>
        <taxon>Fungi incertae sedis</taxon>
        <taxon>Zoopagomycota</taxon>
        <taxon>Kickxellomycotina</taxon>
        <taxon>Dimargaritomycetes</taxon>
        <taxon>Dimargaritales</taxon>
        <taxon>Dimargaritaceae</taxon>
        <taxon>Tieghemiomyces</taxon>
    </lineage>
</organism>
<keyword evidence="3" id="KW-1185">Reference proteome</keyword>
<feature type="region of interest" description="Disordered" evidence="1">
    <location>
        <begin position="103"/>
        <end position="289"/>
    </location>
</feature>